<dbReference type="RefSeq" id="WP_137685593.1">
    <property type="nucleotide sequence ID" value="NZ_BIXZ01000021.1"/>
</dbReference>
<organism evidence="1 2">
    <name type="scientific">Haloarcula mannanilytica</name>
    <dbReference type="NCBI Taxonomy" id="2509225"/>
    <lineage>
        <taxon>Archaea</taxon>
        <taxon>Methanobacteriati</taxon>
        <taxon>Methanobacteriota</taxon>
        <taxon>Stenosarchaea group</taxon>
        <taxon>Halobacteria</taxon>
        <taxon>Halobacteriales</taxon>
        <taxon>Haloarculaceae</taxon>
        <taxon>Haloarcula</taxon>
    </lineage>
</organism>
<dbReference type="AlphaFoldDB" id="A0A4C2EPE1"/>
<accession>A0A4C2EPE1</accession>
<proteinExistence type="predicted"/>
<name>A0A4C2EPE1_9EURY</name>
<evidence type="ECO:0008006" key="3">
    <source>
        <dbReference type="Google" id="ProtNLM"/>
    </source>
</evidence>
<dbReference type="Proteomes" id="UP000304382">
    <property type="component" value="Unassembled WGS sequence"/>
</dbReference>
<gene>
    <name evidence="1" type="ORF">Harman_41610</name>
</gene>
<sequence length="82" mass="9033">MSDTEPPSFEEYDFDHGDRVCVDWTDGKGPLDEVVGTVSGISRSTGDVIVSVEADNDQYPDHSIYGGTHDCAPEWVEPREQS</sequence>
<keyword evidence="2" id="KW-1185">Reference proteome</keyword>
<comment type="caution">
    <text evidence="1">The sequence shown here is derived from an EMBL/GenBank/DDBJ whole genome shotgun (WGS) entry which is preliminary data.</text>
</comment>
<evidence type="ECO:0000313" key="2">
    <source>
        <dbReference type="Proteomes" id="UP000304382"/>
    </source>
</evidence>
<reference evidence="1 2" key="1">
    <citation type="submission" date="2019-02" db="EMBL/GenBank/DDBJ databases">
        <title>Haloarcula mannanilyticum sp. nov., a mannan degrading haloarchaeon isolated from commercial salt.</title>
        <authorList>
            <person name="Enomoto S."/>
            <person name="Shimane Y."/>
            <person name="Kamekura M."/>
            <person name="Ito T."/>
            <person name="Moriya O."/>
            <person name="Ihara K."/>
            <person name="Takahashi-Ando N."/>
            <person name="Fukushima Y."/>
            <person name="Yoshida Y."/>
            <person name="Usama R."/>
            <person name="Takai K."/>
            <person name="Minegishi H."/>
        </authorList>
    </citation>
    <scope>NUCLEOTIDE SEQUENCE [LARGE SCALE GENOMIC DNA]</scope>
    <source>
        <strain evidence="1 2">MD130-1</strain>
    </source>
</reference>
<evidence type="ECO:0000313" key="1">
    <source>
        <dbReference type="EMBL" id="GCF16226.1"/>
    </source>
</evidence>
<protein>
    <recommendedName>
        <fullName evidence="3">Hypervirulence associated protein TUDOR domain-containing protein</fullName>
    </recommendedName>
</protein>
<dbReference type="OrthoDB" id="217165at2157"/>
<dbReference type="EMBL" id="BIXZ01000021">
    <property type="protein sequence ID" value="GCF16226.1"/>
    <property type="molecule type" value="Genomic_DNA"/>
</dbReference>